<protein>
    <submittedName>
        <fullName evidence="1">Uncharacterized protein</fullName>
    </submittedName>
</protein>
<name>A0A9X2CV13_9BACI</name>
<evidence type="ECO:0000313" key="2">
    <source>
        <dbReference type="Proteomes" id="UP001139150"/>
    </source>
</evidence>
<comment type="caution">
    <text evidence="1">The sequence shown here is derived from an EMBL/GenBank/DDBJ whole genome shotgun (WGS) entry which is preliminary data.</text>
</comment>
<proteinExistence type="predicted"/>
<gene>
    <name evidence="1" type="ORF">MF646_16580</name>
</gene>
<reference evidence="1" key="1">
    <citation type="submission" date="2022-02" db="EMBL/GenBank/DDBJ databases">
        <title>Halalkalibacter sp. nov. isolated from Lonar Lake, India.</title>
        <authorList>
            <person name="Joshi A."/>
            <person name="Thite S."/>
            <person name="Lodha T."/>
        </authorList>
    </citation>
    <scope>NUCLEOTIDE SEQUENCE</scope>
    <source>
        <strain evidence="1">MEB205</strain>
    </source>
</reference>
<dbReference type="RefSeq" id="WP_250097630.1">
    <property type="nucleotide sequence ID" value="NZ_JAKRYL010000019.1"/>
</dbReference>
<dbReference type="AlphaFoldDB" id="A0A9X2CV13"/>
<dbReference type="EMBL" id="JAKRYL010000019">
    <property type="protein sequence ID" value="MCL7748741.1"/>
    <property type="molecule type" value="Genomic_DNA"/>
</dbReference>
<keyword evidence="2" id="KW-1185">Reference proteome</keyword>
<sequence>MNLMNLEMMNGTERVAEALQTRGLFVKGKGDLIVLTTENTKEDIEGVRHLLEQVGIPTFWSDYQTFQVLVNRIPVALMKRIMNTRGREFPVSMEGYHYKWRSFVQRRYGIKVNALEIDANVAMFVKTLNLSGITALAGCNGHHRYQPNVQLSGEFQGAWFEVIQEKYLGDCSLHHQWKVHYGNQSGSCIVADKKEHERWNMNHVYQDTMQMASLLQQHAEEIRVLKQNTFKRKGEMKDHAERLAGEKSYKELVNWMKGEIAKATI</sequence>
<evidence type="ECO:0000313" key="1">
    <source>
        <dbReference type="EMBL" id="MCL7748741.1"/>
    </source>
</evidence>
<accession>A0A9X2CV13</accession>
<dbReference type="Proteomes" id="UP001139150">
    <property type="component" value="Unassembled WGS sequence"/>
</dbReference>
<organism evidence="1 2">
    <name type="scientific">Halalkalibacter alkaliphilus</name>
    <dbReference type="NCBI Taxonomy" id="2917993"/>
    <lineage>
        <taxon>Bacteria</taxon>
        <taxon>Bacillati</taxon>
        <taxon>Bacillota</taxon>
        <taxon>Bacilli</taxon>
        <taxon>Bacillales</taxon>
        <taxon>Bacillaceae</taxon>
        <taxon>Halalkalibacter</taxon>
    </lineage>
</organism>